<sequence>MYVRQSCKVPFPTCTPPHTTTHALAYTVHTHTRATTHEDTHTYAHTHWDKQTTHMSGFRLSRSLSTWTSPAPLFPFPPFQKPSHLLSIFPLSPFLRETAKNGGGRLLHDACASAMPCHREKSYLPYVSSCNAR</sequence>
<dbReference type="GeneID" id="85324697"/>
<gene>
    <name evidence="1" type="ORF">B0T26DRAFT_698319</name>
</gene>
<comment type="caution">
    <text evidence="1">The sequence shown here is derived from an EMBL/GenBank/DDBJ whole genome shotgun (WGS) entry which is preliminary data.</text>
</comment>
<keyword evidence="2" id="KW-1185">Reference proteome</keyword>
<name>A0AA40EAP1_9PEZI</name>
<reference evidence="1" key="1">
    <citation type="submission" date="2023-06" db="EMBL/GenBank/DDBJ databases">
        <title>Genome-scale phylogeny and comparative genomics of the fungal order Sordariales.</title>
        <authorList>
            <consortium name="Lawrence Berkeley National Laboratory"/>
            <person name="Hensen N."/>
            <person name="Bonometti L."/>
            <person name="Westerberg I."/>
            <person name="Brannstrom I.O."/>
            <person name="Guillou S."/>
            <person name="Cros-Aarteil S."/>
            <person name="Calhoun S."/>
            <person name="Haridas S."/>
            <person name="Kuo A."/>
            <person name="Mondo S."/>
            <person name="Pangilinan J."/>
            <person name="Riley R."/>
            <person name="LaButti K."/>
            <person name="Andreopoulos B."/>
            <person name="Lipzen A."/>
            <person name="Chen C."/>
            <person name="Yanf M."/>
            <person name="Daum C."/>
            <person name="Ng V."/>
            <person name="Clum A."/>
            <person name="Steindorff A."/>
            <person name="Ohm R."/>
            <person name="Martin F."/>
            <person name="Silar P."/>
            <person name="Natvig D."/>
            <person name="Lalanne C."/>
            <person name="Gautier V."/>
            <person name="Ament-velasquez S.L."/>
            <person name="Kruys A."/>
            <person name="Hutchinson M.I."/>
            <person name="Powell A.J."/>
            <person name="Barry K."/>
            <person name="Miller A.N."/>
            <person name="Grigoriev I.V."/>
            <person name="Debuchy R."/>
            <person name="Gladieux P."/>
            <person name="Thoren M.H."/>
            <person name="Johannesson H."/>
        </authorList>
    </citation>
    <scope>NUCLEOTIDE SEQUENCE</scope>
    <source>
        <strain evidence="1">SMH2392-1A</strain>
    </source>
</reference>
<protein>
    <submittedName>
        <fullName evidence="1">Uncharacterized protein</fullName>
    </submittedName>
</protein>
<dbReference type="RefSeq" id="XP_060301378.1">
    <property type="nucleotide sequence ID" value="XM_060441427.1"/>
</dbReference>
<dbReference type="AlphaFoldDB" id="A0AA40EAP1"/>
<organism evidence="1 2">
    <name type="scientific">Lasiosphaeria miniovina</name>
    <dbReference type="NCBI Taxonomy" id="1954250"/>
    <lineage>
        <taxon>Eukaryota</taxon>
        <taxon>Fungi</taxon>
        <taxon>Dikarya</taxon>
        <taxon>Ascomycota</taxon>
        <taxon>Pezizomycotina</taxon>
        <taxon>Sordariomycetes</taxon>
        <taxon>Sordariomycetidae</taxon>
        <taxon>Sordariales</taxon>
        <taxon>Lasiosphaeriaceae</taxon>
        <taxon>Lasiosphaeria</taxon>
    </lineage>
</organism>
<accession>A0AA40EAP1</accession>
<dbReference type="EMBL" id="JAUIRO010000002">
    <property type="protein sequence ID" value="KAK0728523.1"/>
    <property type="molecule type" value="Genomic_DNA"/>
</dbReference>
<proteinExistence type="predicted"/>
<evidence type="ECO:0000313" key="2">
    <source>
        <dbReference type="Proteomes" id="UP001172101"/>
    </source>
</evidence>
<evidence type="ECO:0000313" key="1">
    <source>
        <dbReference type="EMBL" id="KAK0728523.1"/>
    </source>
</evidence>
<dbReference type="Proteomes" id="UP001172101">
    <property type="component" value="Unassembled WGS sequence"/>
</dbReference>